<proteinExistence type="predicted"/>
<reference evidence="2" key="1">
    <citation type="submission" date="2021-02" db="EMBL/GenBank/DDBJ databases">
        <authorList>
            <person name="Nieuwenhuis M."/>
            <person name="Van De Peppel L.J.J."/>
        </authorList>
    </citation>
    <scope>NUCLEOTIDE SEQUENCE</scope>
    <source>
        <strain evidence="2">D49</strain>
    </source>
</reference>
<name>A0A9P7KKM5_9AGAR</name>
<dbReference type="Proteomes" id="UP000717328">
    <property type="component" value="Unassembled WGS sequence"/>
</dbReference>
<evidence type="ECO:0000313" key="3">
    <source>
        <dbReference type="Proteomes" id="UP000717328"/>
    </source>
</evidence>
<evidence type="ECO:0000313" key="2">
    <source>
        <dbReference type="EMBL" id="KAG5653309.1"/>
    </source>
</evidence>
<keyword evidence="3" id="KW-1185">Reference proteome</keyword>
<keyword evidence="1" id="KW-0472">Membrane</keyword>
<dbReference type="AlphaFoldDB" id="A0A9P7KKM5"/>
<keyword evidence="1" id="KW-0812">Transmembrane</keyword>
<organism evidence="2 3">
    <name type="scientific">Sphagnurus paluster</name>
    <dbReference type="NCBI Taxonomy" id="117069"/>
    <lineage>
        <taxon>Eukaryota</taxon>
        <taxon>Fungi</taxon>
        <taxon>Dikarya</taxon>
        <taxon>Basidiomycota</taxon>
        <taxon>Agaricomycotina</taxon>
        <taxon>Agaricomycetes</taxon>
        <taxon>Agaricomycetidae</taxon>
        <taxon>Agaricales</taxon>
        <taxon>Tricholomatineae</taxon>
        <taxon>Lyophyllaceae</taxon>
        <taxon>Sphagnurus</taxon>
    </lineage>
</organism>
<sequence length="327" mass="37385">MPHVRRNLPYLFVVTVLIIGIYHVSPSKGLIKTNAIPGFPTSRVSLSNKDATLTSLETAIPGGELVHGFSLLDRLYLRKGTLYIVTENTNEWRDPPGVNAGLMRVAFPSTNFEKSDYWEDFAILNKTVVFERAMIISRAAAHTHDLSKLWFKMISSTMSVDVPYTFWEPIRQRVVQNLIGYLPRLNNRGLVVSPPSAVSEMPFLTYIVRQGRSRRLADADHEGLVKALRELEWSGICQLQVVHMEDMSLEQQIEVMARSTHQLWMPSSPRSTVIEIFQPKGYVYDYEMLARNVGRRHYAVWNDTLTTFPKGTYFEGIKYSDGFHGRE</sequence>
<evidence type="ECO:0000256" key="1">
    <source>
        <dbReference type="SAM" id="Phobius"/>
    </source>
</evidence>
<gene>
    <name evidence="2" type="ORF">H0H81_001269</name>
</gene>
<feature type="transmembrane region" description="Helical" evidence="1">
    <location>
        <begin position="7"/>
        <end position="25"/>
    </location>
</feature>
<comment type="caution">
    <text evidence="2">The sequence shown here is derived from an EMBL/GenBank/DDBJ whole genome shotgun (WGS) entry which is preliminary data.</text>
</comment>
<keyword evidence="1" id="KW-1133">Transmembrane helix</keyword>
<dbReference type="OrthoDB" id="529273at2759"/>
<protein>
    <submittedName>
        <fullName evidence="2">Uncharacterized protein</fullName>
    </submittedName>
</protein>
<reference evidence="2" key="2">
    <citation type="submission" date="2021-10" db="EMBL/GenBank/DDBJ databases">
        <title>Phylogenomics reveals ancestral predisposition of the termite-cultivated fungus Termitomyces towards a domesticated lifestyle.</title>
        <authorList>
            <person name="Auxier B."/>
            <person name="Grum-Grzhimaylo A."/>
            <person name="Cardenas M.E."/>
            <person name="Lodge J.D."/>
            <person name="Laessoe T."/>
            <person name="Pedersen O."/>
            <person name="Smith M.E."/>
            <person name="Kuyper T.W."/>
            <person name="Franco-Molano E.A."/>
            <person name="Baroni T.J."/>
            <person name="Aanen D.K."/>
        </authorList>
    </citation>
    <scope>NUCLEOTIDE SEQUENCE</scope>
    <source>
        <strain evidence="2">D49</strain>
    </source>
</reference>
<dbReference type="EMBL" id="JABCKI010000061">
    <property type="protein sequence ID" value="KAG5653309.1"/>
    <property type="molecule type" value="Genomic_DNA"/>
</dbReference>
<accession>A0A9P7KKM5</accession>